<protein>
    <recommendedName>
        <fullName evidence="4">XRRM domain-containing protein</fullName>
    </recommendedName>
</protein>
<feature type="region of interest" description="Disordered" evidence="3">
    <location>
        <begin position="433"/>
        <end position="459"/>
    </location>
</feature>
<dbReference type="Pfam" id="PF19977">
    <property type="entry name" value="xRRM"/>
    <property type="match status" value="1"/>
</dbReference>
<feature type="region of interest" description="Disordered" evidence="3">
    <location>
        <begin position="263"/>
        <end position="287"/>
    </location>
</feature>
<name>A0A5C3QK55_9AGAR</name>
<dbReference type="OrthoDB" id="439993at2759"/>
<dbReference type="PROSITE" id="PS51939">
    <property type="entry name" value="XRRM"/>
    <property type="match status" value="1"/>
</dbReference>
<dbReference type="GO" id="GO:1990904">
    <property type="term" value="C:ribonucleoprotein complex"/>
    <property type="evidence" value="ECO:0007669"/>
    <property type="project" value="UniProtKB-UniRule"/>
</dbReference>
<feature type="domain" description="XRRM" evidence="4">
    <location>
        <begin position="313"/>
        <end position="459"/>
    </location>
</feature>
<dbReference type="InterPro" id="IPR012677">
    <property type="entry name" value="Nucleotide-bd_a/b_plait_sf"/>
</dbReference>
<dbReference type="Proteomes" id="UP000305067">
    <property type="component" value="Unassembled WGS sequence"/>
</dbReference>
<dbReference type="Gene3D" id="3.30.70.330">
    <property type="match status" value="1"/>
</dbReference>
<dbReference type="InterPro" id="IPR045537">
    <property type="entry name" value="Lar7_xRRM"/>
</dbReference>
<dbReference type="STRING" id="1884261.A0A5C3QK55"/>
<dbReference type="EMBL" id="ML178824">
    <property type="protein sequence ID" value="TFL01738.1"/>
    <property type="molecule type" value="Genomic_DNA"/>
</dbReference>
<proteinExistence type="predicted"/>
<evidence type="ECO:0000313" key="5">
    <source>
        <dbReference type="EMBL" id="TFL01738.1"/>
    </source>
</evidence>
<dbReference type="InterPro" id="IPR014886">
    <property type="entry name" value="La_xRRM"/>
</dbReference>
<gene>
    <name evidence="5" type="ORF">BDV98DRAFT_529651</name>
</gene>
<keyword evidence="6" id="KW-1185">Reference proteome</keyword>
<accession>A0A5C3QK55</accession>
<organism evidence="5 6">
    <name type="scientific">Pterulicium gracile</name>
    <dbReference type="NCBI Taxonomy" id="1884261"/>
    <lineage>
        <taxon>Eukaryota</taxon>
        <taxon>Fungi</taxon>
        <taxon>Dikarya</taxon>
        <taxon>Basidiomycota</taxon>
        <taxon>Agaricomycotina</taxon>
        <taxon>Agaricomycetes</taxon>
        <taxon>Agaricomycetidae</taxon>
        <taxon>Agaricales</taxon>
        <taxon>Pleurotineae</taxon>
        <taxon>Pterulaceae</taxon>
        <taxon>Pterulicium</taxon>
    </lineage>
</organism>
<evidence type="ECO:0000259" key="4">
    <source>
        <dbReference type="PROSITE" id="PS51939"/>
    </source>
</evidence>
<sequence length="459" mass="51487">MLVWLTLSDYAVWSDPDLRRMVSYSAEGYVNLAALLKYSSGILNTKLEKEEVAVAKALRACPSGLALFDVRLALPTFPSGSSATTGNYEIRRKDWGSCEESLSGYSRQYWEDASVYVENVPSTHLTLGSFAQFAASVTPTTNTDNAESGGPASFSLTNVQRVTFLPHHLDKPNDKPKPKHFAVVILASALHSKSLQTSWPWNLSSPARGVDWAGVRIEEKARTLGIKHGFRVISKTRWKQLTEEYVSQRDTVVKSLDIEKEEDAAPADLASTRTERHNVPDQPPPIEEEIQSRPETYLPANGVEHPQTRVDSPYPYHCLLFVRNVHNQTNKTTLRKLFASRLEDTGKGIDYVEYTKGTDNCYLRFLSATKAATFHRVFSDIHVYHISGLDEIGSLDKTAGCATPIQVEYVQSKKEEIYWQKVPEKVRRQAVLKAVQGGEGSSARRDDEGERPAKRRKKR</sequence>
<feature type="compositionally biased region" description="Basic and acidic residues" evidence="3">
    <location>
        <begin position="442"/>
        <end position="452"/>
    </location>
</feature>
<evidence type="ECO:0000256" key="2">
    <source>
        <dbReference type="PROSITE-ProRule" id="PRU01288"/>
    </source>
</evidence>
<keyword evidence="1 2" id="KW-0694">RNA-binding</keyword>
<reference evidence="5 6" key="1">
    <citation type="journal article" date="2019" name="Nat. Ecol. Evol.">
        <title>Megaphylogeny resolves global patterns of mushroom evolution.</title>
        <authorList>
            <person name="Varga T."/>
            <person name="Krizsan K."/>
            <person name="Foldi C."/>
            <person name="Dima B."/>
            <person name="Sanchez-Garcia M."/>
            <person name="Sanchez-Ramirez S."/>
            <person name="Szollosi G.J."/>
            <person name="Szarkandi J.G."/>
            <person name="Papp V."/>
            <person name="Albert L."/>
            <person name="Andreopoulos W."/>
            <person name="Angelini C."/>
            <person name="Antonin V."/>
            <person name="Barry K.W."/>
            <person name="Bougher N.L."/>
            <person name="Buchanan P."/>
            <person name="Buyck B."/>
            <person name="Bense V."/>
            <person name="Catcheside P."/>
            <person name="Chovatia M."/>
            <person name="Cooper J."/>
            <person name="Damon W."/>
            <person name="Desjardin D."/>
            <person name="Finy P."/>
            <person name="Geml J."/>
            <person name="Haridas S."/>
            <person name="Hughes K."/>
            <person name="Justo A."/>
            <person name="Karasinski D."/>
            <person name="Kautmanova I."/>
            <person name="Kiss B."/>
            <person name="Kocsube S."/>
            <person name="Kotiranta H."/>
            <person name="LaButti K.M."/>
            <person name="Lechner B.E."/>
            <person name="Liimatainen K."/>
            <person name="Lipzen A."/>
            <person name="Lukacs Z."/>
            <person name="Mihaltcheva S."/>
            <person name="Morgado L.N."/>
            <person name="Niskanen T."/>
            <person name="Noordeloos M.E."/>
            <person name="Ohm R.A."/>
            <person name="Ortiz-Santana B."/>
            <person name="Ovrebo C."/>
            <person name="Racz N."/>
            <person name="Riley R."/>
            <person name="Savchenko A."/>
            <person name="Shiryaev A."/>
            <person name="Soop K."/>
            <person name="Spirin V."/>
            <person name="Szebenyi C."/>
            <person name="Tomsovsky M."/>
            <person name="Tulloss R.E."/>
            <person name="Uehling J."/>
            <person name="Grigoriev I.V."/>
            <person name="Vagvolgyi C."/>
            <person name="Papp T."/>
            <person name="Martin F.M."/>
            <person name="Miettinen O."/>
            <person name="Hibbett D.S."/>
            <person name="Nagy L.G."/>
        </authorList>
    </citation>
    <scope>NUCLEOTIDE SEQUENCE [LARGE SCALE GENOMIC DNA]</scope>
    <source>
        <strain evidence="5 6">CBS 309.79</strain>
    </source>
</reference>
<dbReference type="GO" id="GO:0070034">
    <property type="term" value="F:telomerase RNA binding"/>
    <property type="evidence" value="ECO:0007669"/>
    <property type="project" value="InterPro"/>
</dbReference>
<evidence type="ECO:0000313" key="6">
    <source>
        <dbReference type="Proteomes" id="UP000305067"/>
    </source>
</evidence>
<dbReference type="GO" id="GO:1904868">
    <property type="term" value="P:telomerase catalytic core complex assembly"/>
    <property type="evidence" value="ECO:0007669"/>
    <property type="project" value="InterPro"/>
</dbReference>
<dbReference type="AlphaFoldDB" id="A0A5C3QK55"/>
<evidence type="ECO:0000256" key="1">
    <source>
        <dbReference type="ARBA" id="ARBA00022884"/>
    </source>
</evidence>
<evidence type="ECO:0000256" key="3">
    <source>
        <dbReference type="SAM" id="MobiDB-lite"/>
    </source>
</evidence>